<evidence type="ECO:0000313" key="10">
    <source>
        <dbReference type="EMBL" id="NEU03512.1"/>
    </source>
</evidence>
<gene>
    <name evidence="9 10" type="primary">fliQ</name>
    <name evidence="10" type="ORF">G3M99_01320</name>
</gene>
<dbReference type="EMBL" id="JAAGPU010000001">
    <property type="protein sequence ID" value="NEU03512.1"/>
    <property type="molecule type" value="Genomic_DNA"/>
</dbReference>
<dbReference type="PANTHER" id="PTHR34040:SF2">
    <property type="entry name" value="FLAGELLAR BIOSYNTHETIC PROTEIN FLIQ"/>
    <property type="match status" value="1"/>
</dbReference>
<evidence type="ECO:0000256" key="4">
    <source>
        <dbReference type="ARBA" id="ARBA00022475"/>
    </source>
</evidence>
<reference evidence="10 11" key="1">
    <citation type="submission" date="2020-02" db="EMBL/GenBank/DDBJ databases">
        <title>Genome assembly of a novel Clostridium senegalense strain.</title>
        <authorList>
            <person name="Gupta T.B."/>
            <person name="Jauregui R."/>
            <person name="Maclean P."/>
            <person name="Nawarathana A."/>
            <person name="Brightwell G."/>
        </authorList>
    </citation>
    <scope>NUCLEOTIDE SEQUENCE [LARGE SCALE GENOMIC DNA]</scope>
    <source>
        <strain evidence="10 11">AGRFS4</strain>
    </source>
</reference>
<keyword evidence="10" id="KW-0282">Flagellum</keyword>
<dbReference type="RefSeq" id="WP_010292382.1">
    <property type="nucleotide sequence ID" value="NZ_CABKRL010000001.1"/>
</dbReference>
<dbReference type="NCBIfam" id="TIGR01402">
    <property type="entry name" value="fliQ"/>
    <property type="match status" value="1"/>
</dbReference>
<comment type="subcellular location">
    <subcellularLocation>
        <location evidence="1 9">Cell membrane</location>
        <topology evidence="1">Multi-pass membrane protein</topology>
    </subcellularLocation>
    <subcellularLocation>
        <location evidence="9">Bacterial flagellum basal body</location>
    </subcellularLocation>
</comment>
<keyword evidence="8 9" id="KW-0975">Bacterial flagellum</keyword>
<keyword evidence="5 9" id="KW-0812">Transmembrane</keyword>
<evidence type="ECO:0000256" key="7">
    <source>
        <dbReference type="ARBA" id="ARBA00023136"/>
    </source>
</evidence>
<dbReference type="PIRSF" id="PIRSF004669">
    <property type="entry name" value="FliQ"/>
    <property type="match status" value="1"/>
</dbReference>
<evidence type="ECO:0000313" key="11">
    <source>
        <dbReference type="Proteomes" id="UP000481872"/>
    </source>
</evidence>
<comment type="caution">
    <text evidence="10">The sequence shown here is derived from an EMBL/GenBank/DDBJ whole genome shotgun (WGS) entry which is preliminary data.</text>
</comment>
<dbReference type="GO" id="GO:0009306">
    <property type="term" value="P:protein secretion"/>
    <property type="evidence" value="ECO:0007669"/>
    <property type="project" value="InterPro"/>
</dbReference>
<protein>
    <recommendedName>
        <fullName evidence="3 9">Flagellar biosynthetic protein FliQ</fullName>
    </recommendedName>
</protein>
<dbReference type="GO" id="GO:0009425">
    <property type="term" value="C:bacterial-type flagellum basal body"/>
    <property type="evidence" value="ECO:0007669"/>
    <property type="project" value="UniProtKB-SubCell"/>
</dbReference>
<dbReference type="Pfam" id="PF01313">
    <property type="entry name" value="Bac_export_3"/>
    <property type="match status" value="1"/>
</dbReference>
<proteinExistence type="inferred from homology"/>
<evidence type="ECO:0000256" key="1">
    <source>
        <dbReference type="ARBA" id="ARBA00004651"/>
    </source>
</evidence>
<feature type="transmembrane region" description="Helical" evidence="9">
    <location>
        <begin position="51"/>
        <end position="70"/>
    </location>
</feature>
<keyword evidence="7 9" id="KW-0472">Membrane</keyword>
<dbReference type="PRINTS" id="PR00952">
    <property type="entry name" value="TYPE3IMQPROT"/>
</dbReference>
<dbReference type="AlphaFoldDB" id="A0A6M0H1K4"/>
<feature type="transmembrane region" description="Helical" evidence="9">
    <location>
        <begin position="18"/>
        <end position="39"/>
    </location>
</feature>
<evidence type="ECO:0000256" key="6">
    <source>
        <dbReference type="ARBA" id="ARBA00022989"/>
    </source>
</evidence>
<keyword evidence="10" id="KW-0969">Cilium</keyword>
<evidence type="ECO:0000256" key="9">
    <source>
        <dbReference type="RuleBase" id="RU364090"/>
    </source>
</evidence>
<dbReference type="Proteomes" id="UP000481872">
    <property type="component" value="Unassembled WGS sequence"/>
</dbReference>
<keyword evidence="10" id="KW-0966">Cell projection</keyword>
<accession>A0A6M0H1K4</accession>
<evidence type="ECO:0000256" key="8">
    <source>
        <dbReference type="ARBA" id="ARBA00023143"/>
    </source>
</evidence>
<evidence type="ECO:0000256" key="5">
    <source>
        <dbReference type="ARBA" id="ARBA00022692"/>
    </source>
</evidence>
<name>A0A6M0H1K4_9CLOT</name>
<evidence type="ECO:0000256" key="2">
    <source>
        <dbReference type="ARBA" id="ARBA00006156"/>
    </source>
</evidence>
<dbReference type="GO" id="GO:0005886">
    <property type="term" value="C:plasma membrane"/>
    <property type="evidence" value="ECO:0007669"/>
    <property type="project" value="UniProtKB-SubCell"/>
</dbReference>
<dbReference type="GO" id="GO:0044780">
    <property type="term" value="P:bacterial-type flagellum assembly"/>
    <property type="evidence" value="ECO:0007669"/>
    <property type="project" value="InterPro"/>
</dbReference>
<keyword evidence="4 9" id="KW-1003">Cell membrane</keyword>
<organism evidence="10 11">
    <name type="scientific">Clostridium senegalense</name>
    <dbReference type="NCBI Taxonomy" id="1465809"/>
    <lineage>
        <taxon>Bacteria</taxon>
        <taxon>Bacillati</taxon>
        <taxon>Bacillota</taxon>
        <taxon>Clostridia</taxon>
        <taxon>Eubacteriales</taxon>
        <taxon>Clostridiaceae</taxon>
        <taxon>Clostridium</taxon>
    </lineage>
</organism>
<comment type="function">
    <text evidence="9">Role in flagellar biosynthesis.</text>
</comment>
<keyword evidence="11" id="KW-1185">Reference proteome</keyword>
<dbReference type="PANTHER" id="PTHR34040">
    <property type="entry name" value="FLAGELLAR BIOSYNTHETIC PROTEIN FLIQ"/>
    <property type="match status" value="1"/>
</dbReference>
<keyword evidence="6 9" id="KW-1133">Transmembrane helix</keyword>
<dbReference type="InterPro" id="IPR002191">
    <property type="entry name" value="Bac_export_3"/>
</dbReference>
<comment type="similarity">
    <text evidence="2 9">Belongs to the FliQ/MopD/SpaQ family.</text>
</comment>
<dbReference type="InterPro" id="IPR006305">
    <property type="entry name" value="FliQ"/>
</dbReference>
<evidence type="ECO:0000256" key="3">
    <source>
        <dbReference type="ARBA" id="ARBA00021718"/>
    </source>
</evidence>
<sequence>MSENLVIALMRELIKTSLILAGPMLITATVVGLVISIFQATTQIQEQTLTFVPKIVAVALVGLLTAGFMGNTMISFTKYIFSVISNI</sequence>